<dbReference type="EMBL" id="CAWYQH010000079">
    <property type="protein sequence ID" value="CAK8681324.1"/>
    <property type="molecule type" value="Genomic_DNA"/>
</dbReference>
<evidence type="ECO:0000256" key="1">
    <source>
        <dbReference type="SAM" id="MobiDB-lite"/>
    </source>
</evidence>
<protein>
    <submittedName>
        <fullName evidence="2">Uncharacterized protein</fullName>
    </submittedName>
</protein>
<organism evidence="2 3">
    <name type="scientific">Clavelina lepadiformis</name>
    <name type="common">Light-bulb sea squirt</name>
    <name type="synonym">Ascidia lepadiformis</name>
    <dbReference type="NCBI Taxonomy" id="159417"/>
    <lineage>
        <taxon>Eukaryota</taxon>
        <taxon>Metazoa</taxon>
        <taxon>Chordata</taxon>
        <taxon>Tunicata</taxon>
        <taxon>Ascidiacea</taxon>
        <taxon>Aplousobranchia</taxon>
        <taxon>Clavelinidae</taxon>
        <taxon>Clavelina</taxon>
    </lineage>
</organism>
<feature type="compositionally biased region" description="Low complexity" evidence="1">
    <location>
        <begin position="49"/>
        <end position="62"/>
    </location>
</feature>
<reference evidence="2 3" key="1">
    <citation type="submission" date="2024-02" db="EMBL/GenBank/DDBJ databases">
        <authorList>
            <person name="Daric V."/>
            <person name="Darras S."/>
        </authorList>
    </citation>
    <scope>NUCLEOTIDE SEQUENCE [LARGE SCALE GENOMIC DNA]</scope>
</reference>
<name>A0ABP0FNW1_CLALP</name>
<proteinExistence type="predicted"/>
<evidence type="ECO:0000313" key="2">
    <source>
        <dbReference type="EMBL" id="CAK8681324.1"/>
    </source>
</evidence>
<sequence>MEKFFEAARQHSLMNQPSLEDPFEGQFLSLLDNAPCNSFENNNPSGGVSNNLESSSLALNDSAPTSEIESLLEEDVVVGPSQLAVPFPEHTLPTSFASQRT</sequence>
<dbReference type="Proteomes" id="UP001642483">
    <property type="component" value="Unassembled WGS sequence"/>
</dbReference>
<keyword evidence="3" id="KW-1185">Reference proteome</keyword>
<comment type="caution">
    <text evidence="2">The sequence shown here is derived from an EMBL/GenBank/DDBJ whole genome shotgun (WGS) entry which is preliminary data.</text>
</comment>
<gene>
    <name evidence="2" type="ORF">CVLEPA_LOCUS11536</name>
</gene>
<evidence type="ECO:0000313" key="3">
    <source>
        <dbReference type="Proteomes" id="UP001642483"/>
    </source>
</evidence>
<feature type="region of interest" description="Disordered" evidence="1">
    <location>
        <begin position="39"/>
        <end position="66"/>
    </location>
</feature>
<accession>A0ABP0FNW1</accession>
<feature type="compositionally biased region" description="Polar residues" evidence="1">
    <location>
        <begin position="39"/>
        <end position="48"/>
    </location>
</feature>